<name>A0A0L0F498_9EUKA</name>
<reference evidence="1 2" key="1">
    <citation type="submission" date="2011-02" db="EMBL/GenBank/DDBJ databases">
        <title>The Genome Sequence of Sphaeroforma arctica JP610.</title>
        <authorList>
            <consortium name="The Broad Institute Genome Sequencing Platform"/>
            <person name="Russ C."/>
            <person name="Cuomo C."/>
            <person name="Young S.K."/>
            <person name="Zeng Q."/>
            <person name="Gargeya S."/>
            <person name="Alvarado L."/>
            <person name="Berlin A."/>
            <person name="Chapman S.B."/>
            <person name="Chen Z."/>
            <person name="Freedman E."/>
            <person name="Gellesch M."/>
            <person name="Goldberg J."/>
            <person name="Griggs A."/>
            <person name="Gujja S."/>
            <person name="Heilman E."/>
            <person name="Heiman D."/>
            <person name="Howarth C."/>
            <person name="Mehta T."/>
            <person name="Neiman D."/>
            <person name="Pearson M."/>
            <person name="Roberts A."/>
            <person name="Saif S."/>
            <person name="Shea T."/>
            <person name="Shenoy N."/>
            <person name="Sisk P."/>
            <person name="Stolte C."/>
            <person name="Sykes S."/>
            <person name="White J."/>
            <person name="Yandava C."/>
            <person name="Burger G."/>
            <person name="Gray M.W."/>
            <person name="Holland P.W.H."/>
            <person name="King N."/>
            <person name="Lang F.B.F."/>
            <person name="Roger A.J."/>
            <person name="Ruiz-Trillo I."/>
            <person name="Haas B."/>
            <person name="Nusbaum C."/>
            <person name="Birren B."/>
        </authorList>
    </citation>
    <scope>NUCLEOTIDE SEQUENCE [LARGE SCALE GENOMIC DNA]</scope>
    <source>
        <strain evidence="1 2">JP610</strain>
    </source>
</reference>
<dbReference type="Proteomes" id="UP000054560">
    <property type="component" value="Unassembled WGS sequence"/>
</dbReference>
<proteinExistence type="predicted"/>
<protein>
    <submittedName>
        <fullName evidence="1">Uncharacterized protein</fullName>
    </submittedName>
</protein>
<keyword evidence="2" id="KW-1185">Reference proteome</keyword>
<dbReference type="RefSeq" id="XP_014145414.1">
    <property type="nucleotide sequence ID" value="XM_014289939.1"/>
</dbReference>
<feature type="non-terminal residue" evidence="1">
    <location>
        <position position="58"/>
    </location>
</feature>
<feature type="non-terminal residue" evidence="1">
    <location>
        <position position="1"/>
    </location>
</feature>
<dbReference type="AlphaFoldDB" id="A0A0L0F498"/>
<dbReference type="EMBL" id="KQ248645">
    <property type="protein sequence ID" value="KNC71512.1"/>
    <property type="molecule type" value="Genomic_DNA"/>
</dbReference>
<accession>A0A0L0F498</accession>
<dbReference type="GeneID" id="25916453"/>
<evidence type="ECO:0000313" key="1">
    <source>
        <dbReference type="EMBL" id="KNC71512.1"/>
    </source>
</evidence>
<evidence type="ECO:0000313" key="2">
    <source>
        <dbReference type="Proteomes" id="UP000054560"/>
    </source>
</evidence>
<gene>
    <name evidence="1" type="ORF">SARC_15949</name>
</gene>
<sequence>AGEKGANSPIIEPMDPSQSELFAGIDLRNLRKVFQRGKKKAVNSLSFKAYEGQITSFL</sequence>
<organism evidence="1 2">
    <name type="scientific">Sphaeroforma arctica JP610</name>
    <dbReference type="NCBI Taxonomy" id="667725"/>
    <lineage>
        <taxon>Eukaryota</taxon>
        <taxon>Ichthyosporea</taxon>
        <taxon>Ichthyophonida</taxon>
        <taxon>Sphaeroforma</taxon>
    </lineage>
</organism>